<evidence type="ECO:0000313" key="2">
    <source>
        <dbReference type="Proteomes" id="UP000789570"/>
    </source>
</evidence>
<evidence type="ECO:0000313" key="1">
    <source>
        <dbReference type="EMBL" id="CAG8694787.1"/>
    </source>
</evidence>
<sequence length="106" mass="12492">MADLYKNEYLLQEILNKIKFYLGLLMDIPPKLLKYGILNEVFVFILTLLSGKSFAELDDVTEREKQLEMNLWVNYEYNGLILRGSYCNSKDFNRELIELRSLLGMT</sequence>
<dbReference type="EMBL" id="CAJVPQ010007264">
    <property type="protein sequence ID" value="CAG8694787.1"/>
    <property type="molecule type" value="Genomic_DNA"/>
</dbReference>
<organism evidence="1 2">
    <name type="scientific">Funneliformis caledonium</name>
    <dbReference type="NCBI Taxonomy" id="1117310"/>
    <lineage>
        <taxon>Eukaryota</taxon>
        <taxon>Fungi</taxon>
        <taxon>Fungi incertae sedis</taxon>
        <taxon>Mucoromycota</taxon>
        <taxon>Glomeromycotina</taxon>
        <taxon>Glomeromycetes</taxon>
        <taxon>Glomerales</taxon>
        <taxon>Glomeraceae</taxon>
        <taxon>Funneliformis</taxon>
    </lineage>
</organism>
<dbReference type="OrthoDB" id="10020333at2759"/>
<comment type="caution">
    <text evidence="1">The sequence shown here is derived from an EMBL/GenBank/DDBJ whole genome shotgun (WGS) entry which is preliminary data.</text>
</comment>
<keyword evidence="2" id="KW-1185">Reference proteome</keyword>
<reference evidence="1" key="1">
    <citation type="submission" date="2021-06" db="EMBL/GenBank/DDBJ databases">
        <authorList>
            <person name="Kallberg Y."/>
            <person name="Tangrot J."/>
            <person name="Rosling A."/>
        </authorList>
    </citation>
    <scope>NUCLEOTIDE SEQUENCE</scope>
    <source>
        <strain evidence="1">UK204</strain>
    </source>
</reference>
<gene>
    <name evidence="1" type="ORF">FCALED_LOCUS13156</name>
</gene>
<feature type="non-terminal residue" evidence="1">
    <location>
        <position position="1"/>
    </location>
</feature>
<protein>
    <submittedName>
        <fullName evidence="1">8764_t:CDS:1</fullName>
    </submittedName>
</protein>
<dbReference type="AlphaFoldDB" id="A0A9N9ETS8"/>
<accession>A0A9N9ETS8</accession>
<name>A0A9N9ETS8_9GLOM</name>
<dbReference type="Proteomes" id="UP000789570">
    <property type="component" value="Unassembled WGS sequence"/>
</dbReference>
<proteinExistence type="predicted"/>